<dbReference type="EMBL" id="GL443072">
    <property type="protein sequence ID" value="EFN62597.1"/>
    <property type="molecule type" value="Genomic_DNA"/>
</dbReference>
<evidence type="ECO:0000313" key="2">
    <source>
        <dbReference type="Proteomes" id="UP000000311"/>
    </source>
</evidence>
<organism evidence="2">
    <name type="scientific">Camponotus floridanus</name>
    <name type="common">Florida carpenter ant</name>
    <dbReference type="NCBI Taxonomy" id="104421"/>
    <lineage>
        <taxon>Eukaryota</taxon>
        <taxon>Metazoa</taxon>
        <taxon>Ecdysozoa</taxon>
        <taxon>Arthropoda</taxon>
        <taxon>Hexapoda</taxon>
        <taxon>Insecta</taxon>
        <taxon>Pterygota</taxon>
        <taxon>Neoptera</taxon>
        <taxon>Endopterygota</taxon>
        <taxon>Hymenoptera</taxon>
        <taxon>Apocrita</taxon>
        <taxon>Aculeata</taxon>
        <taxon>Formicoidea</taxon>
        <taxon>Formicidae</taxon>
        <taxon>Formicinae</taxon>
        <taxon>Camponotus</taxon>
    </lineage>
</organism>
<gene>
    <name evidence="1" type="ORF">EAG_03668</name>
</gene>
<dbReference type="PANTHER" id="PTHR47326:SF1">
    <property type="entry name" value="HTH PSQ-TYPE DOMAIN-CONTAINING PROTEIN"/>
    <property type="match status" value="1"/>
</dbReference>
<accession>E2AVD0</accession>
<name>E2AVD0_CAMFO</name>
<evidence type="ECO:0000313" key="1">
    <source>
        <dbReference type="EMBL" id="EFN62597.1"/>
    </source>
</evidence>
<sequence>VFSHKATFELNSQVNRNTTTDIDNNPHWMMESYTQYPQKLNVWVRIPNDTLIGSFFIHGDLTAEKAILRDQIFPTIRQIAGKNFVETWYQQDGAPPHYTCLFR</sequence>
<dbReference type="PANTHER" id="PTHR47326">
    <property type="entry name" value="TRANSPOSABLE ELEMENT TC3 TRANSPOSASE-LIKE PROTEIN"/>
    <property type="match status" value="1"/>
</dbReference>
<feature type="non-terminal residue" evidence="1">
    <location>
        <position position="103"/>
    </location>
</feature>
<dbReference type="Gene3D" id="3.30.420.10">
    <property type="entry name" value="Ribonuclease H-like superfamily/Ribonuclease H"/>
    <property type="match status" value="1"/>
</dbReference>
<reference evidence="1 2" key="1">
    <citation type="journal article" date="2010" name="Science">
        <title>Genomic comparison of the ants Camponotus floridanus and Harpegnathos saltator.</title>
        <authorList>
            <person name="Bonasio R."/>
            <person name="Zhang G."/>
            <person name="Ye C."/>
            <person name="Mutti N.S."/>
            <person name="Fang X."/>
            <person name="Qin N."/>
            <person name="Donahue G."/>
            <person name="Yang P."/>
            <person name="Li Q."/>
            <person name="Li C."/>
            <person name="Zhang P."/>
            <person name="Huang Z."/>
            <person name="Berger S.L."/>
            <person name="Reinberg D."/>
            <person name="Wang J."/>
            <person name="Liebig J."/>
        </authorList>
    </citation>
    <scope>NUCLEOTIDE SEQUENCE [LARGE SCALE GENOMIC DNA]</scope>
    <source>
        <strain evidence="2">C129</strain>
    </source>
</reference>
<dbReference type="InterPro" id="IPR036397">
    <property type="entry name" value="RNaseH_sf"/>
</dbReference>
<keyword evidence="2" id="KW-1185">Reference proteome</keyword>
<dbReference type="InParanoid" id="E2AVD0"/>
<feature type="non-terminal residue" evidence="1">
    <location>
        <position position="1"/>
    </location>
</feature>
<dbReference type="OrthoDB" id="7700894at2759"/>
<protein>
    <recommendedName>
        <fullName evidence="3">Transposable element Tc3 transposase</fullName>
    </recommendedName>
</protein>
<evidence type="ECO:0008006" key="3">
    <source>
        <dbReference type="Google" id="ProtNLM"/>
    </source>
</evidence>
<dbReference type="GO" id="GO:0003676">
    <property type="term" value="F:nucleic acid binding"/>
    <property type="evidence" value="ECO:0007669"/>
    <property type="project" value="InterPro"/>
</dbReference>
<proteinExistence type="predicted"/>
<dbReference type="Proteomes" id="UP000000311">
    <property type="component" value="Unassembled WGS sequence"/>
</dbReference>
<dbReference type="AlphaFoldDB" id="E2AVD0"/>